<dbReference type="GO" id="GO:0032543">
    <property type="term" value="P:mitochondrial translation"/>
    <property type="evidence" value="ECO:0007669"/>
    <property type="project" value="InterPro"/>
</dbReference>
<dbReference type="PANTHER" id="PTHR28160:SF1">
    <property type="entry name" value="LARGE RIBOSOMAL SUBUNIT PROTEIN ML57"/>
    <property type="match status" value="1"/>
</dbReference>
<dbReference type="InterPro" id="IPR040030">
    <property type="entry name" value="Ribosomal_mL57"/>
</dbReference>
<protein>
    <recommendedName>
        <fullName evidence="3">RNase III domain-containing protein</fullName>
    </recommendedName>
</protein>
<dbReference type="EMBL" id="JAACJO010000100">
    <property type="protein sequence ID" value="KAF5343507.1"/>
    <property type="molecule type" value="Genomic_DNA"/>
</dbReference>
<dbReference type="GO" id="GO:0003735">
    <property type="term" value="F:structural constituent of ribosome"/>
    <property type="evidence" value="ECO:0007669"/>
    <property type="project" value="InterPro"/>
</dbReference>
<dbReference type="OrthoDB" id="2281895at2759"/>
<dbReference type="GO" id="GO:0005762">
    <property type="term" value="C:mitochondrial large ribosomal subunit"/>
    <property type="evidence" value="ECO:0007669"/>
    <property type="project" value="InterPro"/>
</dbReference>
<proteinExistence type="predicted"/>
<reference evidence="1 2" key="1">
    <citation type="journal article" date="2020" name="ISME J.">
        <title>Uncovering the hidden diversity of litter-decomposition mechanisms in mushroom-forming fungi.</title>
        <authorList>
            <person name="Floudas D."/>
            <person name="Bentzer J."/>
            <person name="Ahren D."/>
            <person name="Johansson T."/>
            <person name="Persson P."/>
            <person name="Tunlid A."/>
        </authorList>
    </citation>
    <scope>NUCLEOTIDE SEQUENCE [LARGE SCALE GENOMIC DNA]</scope>
    <source>
        <strain evidence="1 2">CBS 146.42</strain>
    </source>
</reference>
<dbReference type="GO" id="GO:0004525">
    <property type="term" value="F:ribonuclease III activity"/>
    <property type="evidence" value="ECO:0007669"/>
    <property type="project" value="InterPro"/>
</dbReference>
<evidence type="ECO:0000313" key="2">
    <source>
        <dbReference type="Proteomes" id="UP000559027"/>
    </source>
</evidence>
<keyword evidence="2" id="KW-1185">Reference proteome</keyword>
<comment type="caution">
    <text evidence="1">The sequence shown here is derived from an EMBL/GenBank/DDBJ whole genome shotgun (WGS) entry which is preliminary data.</text>
</comment>
<accession>A0A8H5CMT8</accession>
<gene>
    <name evidence="1" type="ORF">D9756_011601</name>
</gene>
<dbReference type="GO" id="GO:0006396">
    <property type="term" value="P:RNA processing"/>
    <property type="evidence" value="ECO:0007669"/>
    <property type="project" value="InterPro"/>
</dbReference>
<dbReference type="SUPFAM" id="SSF69065">
    <property type="entry name" value="RNase III domain-like"/>
    <property type="match status" value="1"/>
</dbReference>
<name>A0A8H5CMT8_9AGAR</name>
<dbReference type="PANTHER" id="PTHR28160">
    <property type="entry name" value="54S RIBOSOMAL PROTEIN L15, MITOCHONDRIAL"/>
    <property type="match status" value="1"/>
</dbReference>
<evidence type="ECO:0008006" key="3">
    <source>
        <dbReference type="Google" id="ProtNLM"/>
    </source>
</evidence>
<dbReference type="Gene3D" id="1.10.1520.10">
    <property type="entry name" value="Ribonuclease III domain"/>
    <property type="match status" value="1"/>
</dbReference>
<organism evidence="1 2">
    <name type="scientific">Leucocoprinus leucothites</name>
    <dbReference type="NCBI Taxonomy" id="201217"/>
    <lineage>
        <taxon>Eukaryota</taxon>
        <taxon>Fungi</taxon>
        <taxon>Dikarya</taxon>
        <taxon>Basidiomycota</taxon>
        <taxon>Agaricomycotina</taxon>
        <taxon>Agaricomycetes</taxon>
        <taxon>Agaricomycetidae</taxon>
        <taxon>Agaricales</taxon>
        <taxon>Agaricineae</taxon>
        <taxon>Agaricaceae</taxon>
        <taxon>Leucocoprinus</taxon>
    </lineage>
</organism>
<evidence type="ECO:0000313" key="1">
    <source>
        <dbReference type="EMBL" id="KAF5343507.1"/>
    </source>
</evidence>
<sequence length="148" mass="16190">MWTLHTYTVGHHVGSKWGLGRVMRWVPTVSKEKLDGPLISDAPVGKDELLKSVGLYKVQGDAVAAVMGAIYEQFGASVAHRAFHTRVLPHLLLDGKNGGLPLVFHDEVREICERMGGAESDLTKAPEATTESPSDLFPHKISYIMLSL</sequence>
<dbReference type="Proteomes" id="UP000559027">
    <property type="component" value="Unassembled WGS sequence"/>
</dbReference>
<dbReference type="InterPro" id="IPR036389">
    <property type="entry name" value="RNase_III_sf"/>
</dbReference>
<dbReference type="AlphaFoldDB" id="A0A8H5CMT8"/>